<sequence>MTMVEADVRLIAEKAKEMRRQIIRMIGAAQSGHPGGSLSAADIVATLYFHEMRVDPAQPHWPERDRFVLCKGHAAPVLYAALAEKGFFPKEELLTLRRINSRLQGHPDMKKLPGVEMSTGSLGQGLSVSVGMALAARLDQVAWRVYALLGDGEIQEGQVWEAAMAAAHYKLDNLCAILDYNGLQIDGPCCEVMNSEPVAEKWRAFGWHVLEIDGHDITAIIGALAQARQTKGQPTIIIARTIKGKGVSFMEKQVGWHGTAPKPEQVEAALAELA</sequence>
<accession>A0A1T4MCP1</accession>
<evidence type="ECO:0000256" key="3">
    <source>
        <dbReference type="ARBA" id="ARBA00023052"/>
    </source>
</evidence>
<dbReference type="InterPro" id="IPR005474">
    <property type="entry name" value="Transketolase_N"/>
</dbReference>
<comment type="cofactor">
    <cofactor evidence="1">
        <name>thiamine diphosphate</name>
        <dbReference type="ChEBI" id="CHEBI:58937"/>
    </cofactor>
</comment>
<keyword evidence="3" id="KW-0786">Thiamine pyrophosphate</keyword>
<name>A0A1T4MCP1_9FIRM</name>
<keyword evidence="6" id="KW-1185">Reference proteome</keyword>
<evidence type="ECO:0000313" key="5">
    <source>
        <dbReference type="EMBL" id="SJZ64692.1"/>
    </source>
</evidence>
<evidence type="ECO:0000313" key="6">
    <source>
        <dbReference type="Proteomes" id="UP000189933"/>
    </source>
</evidence>
<dbReference type="InterPro" id="IPR029061">
    <property type="entry name" value="THDP-binding"/>
</dbReference>
<protein>
    <submittedName>
        <fullName evidence="5">Transketolase</fullName>
    </submittedName>
</protein>
<comment type="similarity">
    <text evidence="2">Belongs to the transketolase family.</text>
</comment>
<dbReference type="Pfam" id="PF00456">
    <property type="entry name" value="Transketolase_N"/>
    <property type="match status" value="1"/>
</dbReference>
<evidence type="ECO:0000256" key="1">
    <source>
        <dbReference type="ARBA" id="ARBA00001964"/>
    </source>
</evidence>
<dbReference type="SUPFAM" id="SSF52518">
    <property type="entry name" value="Thiamin diphosphate-binding fold (THDP-binding)"/>
    <property type="match status" value="1"/>
</dbReference>
<evidence type="ECO:0000256" key="2">
    <source>
        <dbReference type="ARBA" id="ARBA00007131"/>
    </source>
</evidence>
<dbReference type="Gene3D" id="3.40.50.970">
    <property type="match status" value="1"/>
</dbReference>
<dbReference type="CDD" id="cd02012">
    <property type="entry name" value="TPP_TK"/>
    <property type="match status" value="1"/>
</dbReference>
<dbReference type="EMBL" id="FUXM01000004">
    <property type="protein sequence ID" value="SJZ64692.1"/>
    <property type="molecule type" value="Genomic_DNA"/>
</dbReference>
<reference evidence="6" key="1">
    <citation type="submission" date="2017-02" db="EMBL/GenBank/DDBJ databases">
        <authorList>
            <person name="Varghese N."/>
            <person name="Submissions S."/>
        </authorList>
    </citation>
    <scope>NUCLEOTIDE SEQUENCE [LARGE SCALE GENOMIC DNA]</scope>
    <source>
        <strain evidence="6">DSM 16521</strain>
    </source>
</reference>
<organism evidence="5 6">
    <name type="scientific">Carboxydocella sporoproducens DSM 16521</name>
    <dbReference type="NCBI Taxonomy" id="1121270"/>
    <lineage>
        <taxon>Bacteria</taxon>
        <taxon>Bacillati</taxon>
        <taxon>Bacillota</taxon>
        <taxon>Clostridia</taxon>
        <taxon>Eubacteriales</taxon>
        <taxon>Clostridiales Family XVI. Incertae Sedis</taxon>
        <taxon>Carboxydocella</taxon>
    </lineage>
</organism>
<dbReference type="PANTHER" id="PTHR47514:SF1">
    <property type="entry name" value="TRANSKETOLASE N-TERMINAL SECTION-RELATED"/>
    <property type="match status" value="1"/>
</dbReference>
<feature type="domain" description="Transketolase N-terminal" evidence="4">
    <location>
        <begin position="16"/>
        <end position="269"/>
    </location>
</feature>
<dbReference type="Proteomes" id="UP000189933">
    <property type="component" value="Unassembled WGS sequence"/>
</dbReference>
<gene>
    <name evidence="5" type="ORF">SAMN02745885_00502</name>
</gene>
<proteinExistence type="inferred from homology"/>
<dbReference type="PANTHER" id="PTHR47514">
    <property type="entry name" value="TRANSKETOLASE N-TERMINAL SECTION-RELATED"/>
    <property type="match status" value="1"/>
</dbReference>
<dbReference type="AlphaFoldDB" id="A0A1T4MCP1"/>
<evidence type="ECO:0000259" key="4">
    <source>
        <dbReference type="Pfam" id="PF00456"/>
    </source>
</evidence>